<dbReference type="OrthoDB" id="10283511at2759"/>
<evidence type="ECO:0000313" key="1">
    <source>
        <dbReference type="EMBL" id="KIH67377.1"/>
    </source>
</evidence>
<protein>
    <submittedName>
        <fullName evidence="1">Uncharacterized protein</fullName>
    </submittedName>
</protein>
<proteinExistence type="predicted"/>
<evidence type="ECO:0000313" key="2">
    <source>
        <dbReference type="Proteomes" id="UP000054047"/>
    </source>
</evidence>
<dbReference type="Proteomes" id="UP000054047">
    <property type="component" value="Unassembled WGS sequence"/>
</dbReference>
<gene>
    <name evidence="1" type="ORF">ANCDUO_02291</name>
</gene>
<name>A0A0C2DWW6_9BILA</name>
<accession>A0A0C2DWW6</accession>
<reference evidence="1 2" key="1">
    <citation type="submission" date="2013-12" db="EMBL/GenBank/DDBJ databases">
        <title>Draft genome of the parsitic nematode Ancylostoma duodenale.</title>
        <authorList>
            <person name="Mitreva M."/>
        </authorList>
    </citation>
    <scope>NUCLEOTIDE SEQUENCE [LARGE SCALE GENOMIC DNA]</scope>
    <source>
        <strain evidence="1 2">Zhejiang</strain>
    </source>
</reference>
<sequence length="96" mass="11343">MSQPHQIHITCMQIRLVPTSSLLKLMKLCGFEKERKVFLKNYLTFNDNRKRRSLHNVLNHLNVYVPGPSLRAMRSTSNICDKWVFKCRYMRTVACS</sequence>
<keyword evidence="2" id="KW-1185">Reference proteome</keyword>
<dbReference type="AlphaFoldDB" id="A0A0C2DWW6"/>
<organism evidence="1 2">
    <name type="scientific">Ancylostoma duodenale</name>
    <dbReference type="NCBI Taxonomy" id="51022"/>
    <lineage>
        <taxon>Eukaryota</taxon>
        <taxon>Metazoa</taxon>
        <taxon>Ecdysozoa</taxon>
        <taxon>Nematoda</taxon>
        <taxon>Chromadorea</taxon>
        <taxon>Rhabditida</taxon>
        <taxon>Rhabditina</taxon>
        <taxon>Rhabditomorpha</taxon>
        <taxon>Strongyloidea</taxon>
        <taxon>Ancylostomatidae</taxon>
        <taxon>Ancylostomatinae</taxon>
        <taxon>Ancylostoma</taxon>
    </lineage>
</organism>
<dbReference type="EMBL" id="KN726723">
    <property type="protein sequence ID" value="KIH67377.1"/>
    <property type="molecule type" value="Genomic_DNA"/>
</dbReference>